<dbReference type="InterPro" id="IPR026992">
    <property type="entry name" value="DIOX_N"/>
</dbReference>
<feature type="domain" description="Fe2OG dioxygenase" evidence="2">
    <location>
        <begin position="214"/>
        <end position="372"/>
    </location>
</feature>
<evidence type="ECO:0000313" key="4">
    <source>
        <dbReference type="Proteomes" id="UP000308199"/>
    </source>
</evidence>
<dbReference type="InterPro" id="IPR044861">
    <property type="entry name" value="IPNS-like_FE2OG_OXY"/>
</dbReference>
<dbReference type="PROSITE" id="PS51471">
    <property type="entry name" value="FE2OG_OXY"/>
    <property type="match status" value="1"/>
</dbReference>
<proteinExistence type="predicted"/>
<dbReference type="Pfam" id="PF03171">
    <property type="entry name" value="2OG-FeII_Oxy"/>
    <property type="match status" value="1"/>
</dbReference>
<dbReference type="SUPFAM" id="SSF51197">
    <property type="entry name" value="Clavaminate synthase-like"/>
    <property type="match status" value="1"/>
</dbReference>
<reference evidence="3 4" key="1">
    <citation type="submission" date="2019-02" db="EMBL/GenBank/DDBJ databases">
        <title>Genome sequencing of the rare red list fungi Phellinidium pouzarii.</title>
        <authorList>
            <person name="Buettner E."/>
            <person name="Kellner H."/>
        </authorList>
    </citation>
    <scope>NUCLEOTIDE SEQUENCE [LARGE SCALE GENOMIC DNA]</scope>
    <source>
        <strain evidence="3 4">DSM 108285</strain>
    </source>
</reference>
<evidence type="ECO:0000259" key="2">
    <source>
        <dbReference type="PROSITE" id="PS51471"/>
    </source>
</evidence>
<feature type="compositionally biased region" description="Low complexity" evidence="1">
    <location>
        <begin position="434"/>
        <end position="447"/>
    </location>
</feature>
<dbReference type="Gene3D" id="2.60.120.330">
    <property type="entry name" value="B-lactam Antibiotic, Isopenicillin N Synthase, Chain"/>
    <property type="match status" value="1"/>
</dbReference>
<sequence length="530" mass="58169">MSSSVPSSPSLKLRSLPIIDISPWIHPVEDHHRGHNGGRRSTSAALHAACLTYGFFYLDISSYASQEEMDELASFARQFFALPQDEKEKLGLANQDGARGTHVHDPGLPVSPHFCNIDPNIGYQRLRENVTNNKADNHEGLDFYAPVANPDKTKPLQGENQWPSDDVVPGFQDKYSRWIEKMKVLGMIVMEAMSVGLGMTQEECDDLKSKVDDSFWVMRVIGYPPLPNNYDGYSCGAHKDYGCLTFLYTDPTPNALEVFLPQHGILDDAATTPIPSSAAVGLAPSAASALINGNDYRLGKSAGLDGDKSEIPKDEGGKNGVWINVDPLPGCVVCNVGEMWEIWTNGLYKSTLHRVIHRGSNYRVSTPFFFEPNFNAHVVPLPAALRLQKDSIQPAYAYTPHTPHITLPHCHHEGPAETLTQRLKEVIAEQKGRSSPVMSDASSASHAMSEDDADSDKATAGWTSVRSSLSASSGDLRSSHSPFHSHTPLTHAHTAYTPLSVERRYDPVVYGEFLLKKVANNFGTGKGKYD</sequence>
<feature type="compositionally biased region" description="Low complexity" evidence="1">
    <location>
        <begin position="464"/>
        <end position="481"/>
    </location>
</feature>
<dbReference type="Pfam" id="PF14226">
    <property type="entry name" value="DIOX_N"/>
    <property type="match status" value="1"/>
</dbReference>
<accession>A0A4S4LGU3</accession>
<dbReference type="EMBL" id="SGPK01000019">
    <property type="protein sequence ID" value="THH11164.1"/>
    <property type="molecule type" value="Genomic_DNA"/>
</dbReference>
<gene>
    <name evidence="3" type="ORF">EW145_g831</name>
</gene>
<protein>
    <recommendedName>
        <fullName evidence="2">Fe2OG dioxygenase domain-containing protein</fullName>
    </recommendedName>
</protein>
<dbReference type="InterPro" id="IPR005123">
    <property type="entry name" value="Oxoglu/Fe-dep_dioxygenase_dom"/>
</dbReference>
<dbReference type="PANTHER" id="PTHR47990">
    <property type="entry name" value="2-OXOGLUTARATE (2OG) AND FE(II)-DEPENDENT OXYGENASE SUPERFAMILY PROTEIN-RELATED"/>
    <property type="match status" value="1"/>
</dbReference>
<evidence type="ECO:0000256" key="1">
    <source>
        <dbReference type="SAM" id="MobiDB-lite"/>
    </source>
</evidence>
<dbReference type="InterPro" id="IPR050231">
    <property type="entry name" value="Iron_ascorbate_oxido_reductase"/>
</dbReference>
<feature type="region of interest" description="Disordered" evidence="1">
    <location>
        <begin position="429"/>
        <end position="489"/>
    </location>
</feature>
<evidence type="ECO:0000313" key="3">
    <source>
        <dbReference type="EMBL" id="THH11164.1"/>
    </source>
</evidence>
<name>A0A4S4LGU3_9AGAM</name>
<dbReference type="Proteomes" id="UP000308199">
    <property type="component" value="Unassembled WGS sequence"/>
</dbReference>
<comment type="caution">
    <text evidence="3">The sequence shown here is derived from an EMBL/GenBank/DDBJ whole genome shotgun (WGS) entry which is preliminary data.</text>
</comment>
<keyword evidence="4" id="KW-1185">Reference proteome</keyword>
<dbReference type="InterPro" id="IPR027443">
    <property type="entry name" value="IPNS-like_sf"/>
</dbReference>
<dbReference type="AlphaFoldDB" id="A0A4S4LGU3"/>
<organism evidence="3 4">
    <name type="scientific">Phellinidium pouzarii</name>
    <dbReference type="NCBI Taxonomy" id="167371"/>
    <lineage>
        <taxon>Eukaryota</taxon>
        <taxon>Fungi</taxon>
        <taxon>Dikarya</taxon>
        <taxon>Basidiomycota</taxon>
        <taxon>Agaricomycotina</taxon>
        <taxon>Agaricomycetes</taxon>
        <taxon>Hymenochaetales</taxon>
        <taxon>Hymenochaetaceae</taxon>
        <taxon>Phellinidium</taxon>
    </lineage>
</organism>
<dbReference type="OrthoDB" id="288590at2759"/>